<keyword evidence="1" id="KW-0472">Membrane</keyword>
<reference evidence="3 4" key="1">
    <citation type="journal article" date="2015" name="Genome Biol. Evol.">
        <title>Comparative Genomics of a Bacterivorous Green Alga Reveals Evolutionary Causalities and Consequences of Phago-Mixotrophic Mode of Nutrition.</title>
        <authorList>
            <person name="Burns J.A."/>
            <person name="Paasch A."/>
            <person name="Narechania A."/>
            <person name="Kim E."/>
        </authorList>
    </citation>
    <scope>NUCLEOTIDE SEQUENCE [LARGE SCALE GENOMIC DNA]</scope>
    <source>
        <strain evidence="3 4">PLY_AMNH</strain>
    </source>
</reference>
<dbReference type="GO" id="GO:0008381">
    <property type="term" value="F:mechanosensitive monoatomic ion channel activity"/>
    <property type="evidence" value="ECO:0007669"/>
    <property type="project" value="InterPro"/>
</dbReference>
<dbReference type="EMBL" id="LGRX02019398">
    <property type="protein sequence ID" value="KAK3258623.1"/>
    <property type="molecule type" value="Genomic_DNA"/>
</dbReference>
<dbReference type="GO" id="GO:0016020">
    <property type="term" value="C:membrane"/>
    <property type="evidence" value="ECO:0007669"/>
    <property type="project" value="InterPro"/>
</dbReference>
<feature type="domain" description="Piezo non-specific cation channel cap" evidence="2">
    <location>
        <begin position="7"/>
        <end position="109"/>
    </location>
</feature>
<proteinExistence type="predicted"/>
<keyword evidence="1" id="KW-1133">Transmembrane helix</keyword>
<name>A0AAE0FF89_9CHLO</name>
<keyword evidence="4" id="KW-1185">Reference proteome</keyword>
<evidence type="ECO:0000259" key="2">
    <source>
        <dbReference type="Pfam" id="PF12166"/>
    </source>
</evidence>
<dbReference type="GO" id="GO:0042391">
    <property type="term" value="P:regulation of membrane potential"/>
    <property type="evidence" value="ECO:0007669"/>
    <property type="project" value="TreeGrafter"/>
</dbReference>
<dbReference type="GO" id="GO:0005261">
    <property type="term" value="F:monoatomic cation channel activity"/>
    <property type="evidence" value="ECO:0007669"/>
    <property type="project" value="TreeGrafter"/>
</dbReference>
<gene>
    <name evidence="3" type="ORF">CYMTET_32340</name>
</gene>
<dbReference type="GO" id="GO:0050982">
    <property type="term" value="P:detection of mechanical stimulus"/>
    <property type="evidence" value="ECO:0007669"/>
    <property type="project" value="TreeGrafter"/>
</dbReference>
<dbReference type="PANTHER" id="PTHR13167">
    <property type="entry name" value="PIEZO-TYPE MECHANOSENSITIVE ION CHANNEL COMPONENT"/>
    <property type="match status" value="1"/>
</dbReference>
<sequence>MKPFFQEVVVISDEVSSGLFATISNRLGGVYGVYVVFVLAVSAWLRTVTWNIRLRIPFEDLPSTARLEALCGDIYAMRLAGEFALEDELYWTLIRIYRTPAVLFEFTRKTEAAVDLDRPPQSS</sequence>
<dbReference type="InterPro" id="IPR031334">
    <property type="entry name" value="Piezo_cap_dom"/>
</dbReference>
<evidence type="ECO:0000256" key="1">
    <source>
        <dbReference type="SAM" id="Phobius"/>
    </source>
</evidence>
<dbReference type="GO" id="GO:0071260">
    <property type="term" value="P:cellular response to mechanical stimulus"/>
    <property type="evidence" value="ECO:0007669"/>
    <property type="project" value="TreeGrafter"/>
</dbReference>
<dbReference type="Proteomes" id="UP001190700">
    <property type="component" value="Unassembled WGS sequence"/>
</dbReference>
<dbReference type="AlphaFoldDB" id="A0AAE0FF89"/>
<dbReference type="Pfam" id="PF12166">
    <property type="entry name" value="Piezo_cap"/>
    <property type="match status" value="1"/>
</dbReference>
<feature type="transmembrane region" description="Helical" evidence="1">
    <location>
        <begin position="27"/>
        <end position="45"/>
    </location>
</feature>
<organism evidence="3 4">
    <name type="scientific">Cymbomonas tetramitiformis</name>
    <dbReference type="NCBI Taxonomy" id="36881"/>
    <lineage>
        <taxon>Eukaryota</taxon>
        <taxon>Viridiplantae</taxon>
        <taxon>Chlorophyta</taxon>
        <taxon>Pyramimonadophyceae</taxon>
        <taxon>Pyramimonadales</taxon>
        <taxon>Pyramimonadaceae</taxon>
        <taxon>Cymbomonas</taxon>
    </lineage>
</organism>
<evidence type="ECO:0000313" key="3">
    <source>
        <dbReference type="EMBL" id="KAK3258623.1"/>
    </source>
</evidence>
<evidence type="ECO:0000313" key="4">
    <source>
        <dbReference type="Proteomes" id="UP001190700"/>
    </source>
</evidence>
<dbReference type="InterPro" id="IPR027272">
    <property type="entry name" value="Piezo"/>
</dbReference>
<accession>A0AAE0FF89</accession>
<keyword evidence="1" id="KW-0812">Transmembrane</keyword>
<protein>
    <recommendedName>
        <fullName evidence="2">Piezo non-specific cation channel cap domain-containing protein</fullName>
    </recommendedName>
</protein>
<dbReference type="PANTHER" id="PTHR13167:SF25">
    <property type="entry name" value="PIEZO-TYPE MECHANOSENSITIVE ION CHANNEL COMPONENT"/>
    <property type="match status" value="1"/>
</dbReference>
<comment type="caution">
    <text evidence="3">The sequence shown here is derived from an EMBL/GenBank/DDBJ whole genome shotgun (WGS) entry which is preliminary data.</text>
</comment>